<name>X1JYM0_9ZZZZ</name>
<reference evidence="1" key="1">
    <citation type="journal article" date="2014" name="Front. Microbiol.">
        <title>High frequency of phylogenetically diverse reductive dehalogenase-homologous genes in deep subseafloor sedimentary metagenomes.</title>
        <authorList>
            <person name="Kawai M."/>
            <person name="Futagami T."/>
            <person name="Toyoda A."/>
            <person name="Takaki Y."/>
            <person name="Nishi S."/>
            <person name="Hori S."/>
            <person name="Arai W."/>
            <person name="Tsubouchi T."/>
            <person name="Morono Y."/>
            <person name="Uchiyama I."/>
            <person name="Ito T."/>
            <person name="Fujiyama A."/>
            <person name="Inagaki F."/>
            <person name="Takami H."/>
        </authorList>
    </citation>
    <scope>NUCLEOTIDE SEQUENCE</scope>
    <source>
        <strain evidence="1">Expedition CK06-06</strain>
    </source>
</reference>
<organism evidence="1">
    <name type="scientific">marine sediment metagenome</name>
    <dbReference type="NCBI Taxonomy" id="412755"/>
    <lineage>
        <taxon>unclassified sequences</taxon>
        <taxon>metagenomes</taxon>
        <taxon>ecological metagenomes</taxon>
    </lineage>
</organism>
<gene>
    <name evidence="1" type="ORF">S03H2_71076</name>
</gene>
<proteinExistence type="predicted"/>
<dbReference type="AlphaFoldDB" id="X1JYM0"/>
<sequence length="35" mass="4295">RLFAGQFSLGPVWDYKFDYHLFRKILPFDRCCLEL</sequence>
<protein>
    <submittedName>
        <fullName evidence="1">Uncharacterized protein</fullName>
    </submittedName>
</protein>
<feature type="non-terminal residue" evidence="1">
    <location>
        <position position="1"/>
    </location>
</feature>
<comment type="caution">
    <text evidence="1">The sequence shown here is derived from an EMBL/GenBank/DDBJ whole genome shotgun (WGS) entry which is preliminary data.</text>
</comment>
<dbReference type="EMBL" id="BARU01047430">
    <property type="protein sequence ID" value="GAH99247.1"/>
    <property type="molecule type" value="Genomic_DNA"/>
</dbReference>
<accession>X1JYM0</accession>
<evidence type="ECO:0000313" key="1">
    <source>
        <dbReference type="EMBL" id="GAH99247.1"/>
    </source>
</evidence>